<dbReference type="OrthoDB" id="10608717at2759"/>
<protein>
    <submittedName>
        <fullName evidence="2">Uncharacterized protein</fullName>
    </submittedName>
</protein>
<feature type="region of interest" description="Disordered" evidence="1">
    <location>
        <begin position="200"/>
        <end position="245"/>
    </location>
</feature>
<sequence>MDANRQGPPATTPKPTLGRTIMKLRINFPDDPDAISSNPTRSNAVPEPAERRSSLLLETMKNARREPATYQVEEDDTYPEGVVPWIVDNERRDSIEQARIKLAAKSSGGSGKNKLQRGKKLREAKRSISGTLLDEGRQTPEDSDKSEIAQNLTEIGQDTGRLNEPTPFLHPLMQTVANAEKILQEHYSIVQRDDYGSQYAGSIPSSSSQYSYSTMSDEAASDSGQEQTSRPTESSSSNTLTHDVYEELNKELTALVQELELELPHKF</sequence>
<feature type="compositionally biased region" description="Basic residues" evidence="1">
    <location>
        <begin position="114"/>
        <end position="123"/>
    </location>
</feature>
<feature type="compositionally biased region" description="Polar residues" evidence="1">
    <location>
        <begin position="222"/>
        <end position="241"/>
    </location>
</feature>
<evidence type="ECO:0000313" key="3">
    <source>
        <dbReference type="Proteomes" id="UP000186922"/>
    </source>
</evidence>
<organism evidence="2 3">
    <name type="scientific">Ramazzottius varieornatus</name>
    <name type="common">Water bear</name>
    <name type="synonym">Tardigrade</name>
    <dbReference type="NCBI Taxonomy" id="947166"/>
    <lineage>
        <taxon>Eukaryota</taxon>
        <taxon>Metazoa</taxon>
        <taxon>Ecdysozoa</taxon>
        <taxon>Tardigrada</taxon>
        <taxon>Eutardigrada</taxon>
        <taxon>Parachela</taxon>
        <taxon>Hypsibioidea</taxon>
        <taxon>Ramazzottiidae</taxon>
        <taxon>Ramazzottius</taxon>
    </lineage>
</organism>
<evidence type="ECO:0000256" key="1">
    <source>
        <dbReference type="SAM" id="MobiDB-lite"/>
    </source>
</evidence>
<feature type="region of interest" description="Disordered" evidence="1">
    <location>
        <begin position="28"/>
        <end position="51"/>
    </location>
</feature>
<feature type="compositionally biased region" description="Basic and acidic residues" evidence="1">
    <location>
        <begin position="134"/>
        <end position="147"/>
    </location>
</feature>
<dbReference type="EMBL" id="BDGG01000004">
    <property type="protein sequence ID" value="GAU98115.1"/>
    <property type="molecule type" value="Genomic_DNA"/>
</dbReference>
<proteinExistence type="predicted"/>
<feature type="region of interest" description="Disordered" evidence="1">
    <location>
        <begin position="102"/>
        <end position="148"/>
    </location>
</feature>
<evidence type="ECO:0000313" key="2">
    <source>
        <dbReference type="EMBL" id="GAU98115.1"/>
    </source>
</evidence>
<dbReference type="Proteomes" id="UP000186922">
    <property type="component" value="Unassembled WGS sequence"/>
</dbReference>
<gene>
    <name evidence="2" type="primary">RvY_09299-1</name>
    <name evidence="2" type="synonym">RvY_09299.1</name>
    <name evidence="2" type="ORF">RvY_09299</name>
</gene>
<reference evidence="2 3" key="1">
    <citation type="journal article" date="2016" name="Nat. Commun.">
        <title>Extremotolerant tardigrade genome and improved radiotolerance of human cultured cells by tardigrade-unique protein.</title>
        <authorList>
            <person name="Hashimoto T."/>
            <person name="Horikawa D.D."/>
            <person name="Saito Y."/>
            <person name="Kuwahara H."/>
            <person name="Kozuka-Hata H."/>
            <person name="Shin-I T."/>
            <person name="Minakuchi Y."/>
            <person name="Ohishi K."/>
            <person name="Motoyama A."/>
            <person name="Aizu T."/>
            <person name="Enomoto A."/>
            <person name="Kondo K."/>
            <person name="Tanaka S."/>
            <person name="Hara Y."/>
            <person name="Koshikawa S."/>
            <person name="Sagara H."/>
            <person name="Miura T."/>
            <person name="Yokobori S."/>
            <person name="Miyagawa K."/>
            <person name="Suzuki Y."/>
            <person name="Kubo T."/>
            <person name="Oyama M."/>
            <person name="Kohara Y."/>
            <person name="Fujiyama A."/>
            <person name="Arakawa K."/>
            <person name="Katayama T."/>
            <person name="Toyoda A."/>
            <person name="Kunieda T."/>
        </authorList>
    </citation>
    <scope>NUCLEOTIDE SEQUENCE [LARGE SCALE GENOMIC DNA]</scope>
    <source>
        <strain evidence="2 3">YOKOZUNA-1</strain>
    </source>
</reference>
<keyword evidence="3" id="KW-1185">Reference proteome</keyword>
<feature type="compositionally biased region" description="Low complexity" evidence="1">
    <location>
        <begin position="200"/>
        <end position="216"/>
    </location>
</feature>
<accession>A0A1D1VBC6</accession>
<dbReference type="AlphaFoldDB" id="A0A1D1VBC6"/>
<name>A0A1D1VBC6_RAMVA</name>
<comment type="caution">
    <text evidence="2">The sequence shown here is derived from an EMBL/GenBank/DDBJ whole genome shotgun (WGS) entry which is preliminary data.</text>
</comment>